<name>A0A0P4RCE2_9ACTN</name>
<dbReference type="Gene3D" id="3.30.110.40">
    <property type="entry name" value="TusA-like domain"/>
    <property type="match status" value="1"/>
</dbReference>
<accession>A0A0P4RCE2</accession>
<protein>
    <submittedName>
        <fullName evidence="2">Sulfurtransferase TusA</fullName>
    </submittedName>
</protein>
<reference evidence="2 3" key="2">
    <citation type="journal article" date="2015" name="Stand. Genomic Sci.">
        <title>Draft genome sequence of marine-derived Streptomyces sp. TP-A0598, a producer of anti-MRSA antibiotic lydicamycins.</title>
        <authorList>
            <person name="Komaki H."/>
            <person name="Ichikawa N."/>
            <person name="Hosoyama A."/>
            <person name="Fujita N."/>
            <person name="Igarashi Y."/>
        </authorList>
    </citation>
    <scope>NUCLEOTIDE SEQUENCE [LARGE SCALE GENOMIC DNA]</scope>
    <source>
        <strain evidence="2 3">NBRC 110027</strain>
    </source>
</reference>
<evidence type="ECO:0000313" key="3">
    <source>
        <dbReference type="Proteomes" id="UP000048965"/>
    </source>
</evidence>
<dbReference type="Proteomes" id="UP000048965">
    <property type="component" value="Unassembled WGS sequence"/>
</dbReference>
<feature type="domain" description="UPF0033" evidence="1">
    <location>
        <begin position="11"/>
        <end position="72"/>
    </location>
</feature>
<dbReference type="Pfam" id="PF01206">
    <property type="entry name" value="TusA"/>
    <property type="match status" value="1"/>
</dbReference>
<dbReference type="InterPro" id="IPR036868">
    <property type="entry name" value="TusA-like_sf"/>
</dbReference>
<dbReference type="AlphaFoldDB" id="A0A0P4RCE2"/>
<sequence>MSPGLVPAADITVDGTGLLCVALLLRLRAEIAEAEPGTVVHVIATDPAAPLDLPAWCHMTGHDYLGPVDDDPDGTVYALRLSADARRTRPDAPWRTDRPSADTEL</sequence>
<dbReference type="EMBL" id="BBNO01000008">
    <property type="protein sequence ID" value="GAO11252.1"/>
    <property type="molecule type" value="Genomic_DNA"/>
</dbReference>
<dbReference type="InterPro" id="IPR001455">
    <property type="entry name" value="TusA-like"/>
</dbReference>
<dbReference type="GO" id="GO:0016740">
    <property type="term" value="F:transferase activity"/>
    <property type="evidence" value="ECO:0007669"/>
    <property type="project" value="UniProtKB-KW"/>
</dbReference>
<evidence type="ECO:0000313" key="2">
    <source>
        <dbReference type="EMBL" id="GAO11252.1"/>
    </source>
</evidence>
<keyword evidence="3" id="KW-1185">Reference proteome</keyword>
<organism evidence="2 3">
    <name type="scientific">Streptomyces lydicamycinicus</name>
    <dbReference type="NCBI Taxonomy" id="1546107"/>
    <lineage>
        <taxon>Bacteria</taxon>
        <taxon>Bacillati</taxon>
        <taxon>Actinomycetota</taxon>
        <taxon>Actinomycetes</taxon>
        <taxon>Kitasatosporales</taxon>
        <taxon>Streptomycetaceae</taxon>
        <taxon>Streptomyces</taxon>
    </lineage>
</organism>
<gene>
    <name evidence="2" type="primary">tusA</name>
    <name evidence="2" type="ORF">TPA0598_08_01630</name>
</gene>
<reference evidence="3" key="1">
    <citation type="submission" date="2014-09" db="EMBL/GenBank/DDBJ databases">
        <title>Whole genome shotgun sequence of Streptomyces sp. NBRC 110027.</title>
        <authorList>
            <person name="Komaki H."/>
            <person name="Ichikawa N."/>
            <person name="Katano-Makiyama Y."/>
            <person name="Hosoyama A."/>
            <person name="Hashimoto M."/>
            <person name="Uohara A."/>
            <person name="Kitahashi Y."/>
            <person name="Ohji S."/>
            <person name="Kimura A."/>
            <person name="Yamazoe A."/>
            <person name="Igarashi Y."/>
            <person name="Fujita N."/>
        </authorList>
    </citation>
    <scope>NUCLEOTIDE SEQUENCE [LARGE SCALE GENOMIC DNA]</scope>
    <source>
        <strain evidence="3">NBRC 110027</strain>
    </source>
</reference>
<evidence type="ECO:0000259" key="1">
    <source>
        <dbReference type="Pfam" id="PF01206"/>
    </source>
</evidence>
<dbReference type="CDD" id="cd00291">
    <property type="entry name" value="SirA_YedF_YeeD"/>
    <property type="match status" value="1"/>
</dbReference>
<keyword evidence="2" id="KW-0808">Transferase</keyword>
<dbReference type="SUPFAM" id="SSF64307">
    <property type="entry name" value="SirA-like"/>
    <property type="match status" value="1"/>
</dbReference>
<dbReference type="OrthoDB" id="8636759at2"/>
<proteinExistence type="predicted"/>
<comment type="caution">
    <text evidence="2">The sequence shown here is derived from an EMBL/GenBank/DDBJ whole genome shotgun (WGS) entry which is preliminary data.</text>
</comment>